<evidence type="ECO:0000313" key="2">
    <source>
        <dbReference type="Proteomes" id="UP001241072"/>
    </source>
</evidence>
<reference evidence="1 2" key="1">
    <citation type="submission" date="2023-07" db="EMBL/GenBank/DDBJ databases">
        <title>Protaetiibacter sp. nov WY-16 isolated from soil.</title>
        <authorList>
            <person name="Liu B."/>
            <person name="Wan Y."/>
        </authorList>
    </citation>
    <scope>NUCLEOTIDE SEQUENCE [LARGE SCALE GENOMIC DNA]</scope>
    <source>
        <strain evidence="1 2">WY-16</strain>
    </source>
</reference>
<accession>A0ABT9BUK3</accession>
<proteinExistence type="predicted"/>
<name>A0ABT9BUK3_9MICO</name>
<protein>
    <submittedName>
        <fullName evidence="1">Uncharacterized protein</fullName>
    </submittedName>
</protein>
<gene>
    <name evidence="1" type="ORF">Q5716_12700</name>
</gene>
<dbReference type="EMBL" id="JAUQUB010000003">
    <property type="protein sequence ID" value="MDO7883090.1"/>
    <property type="molecule type" value="Genomic_DNA"/>
</dbReference>
<keyword evidence="2" id="KW-1185">Reference proteome</keyword>
<evidence type="ECO:0000313" key="1">
    <source>
        <dbReference type="EMBL" id="MDO7883090.1"/>
    </source>
</evidence>
<dbReference type="RefSeq" id="WP_305003520.1">
    <property type="nucleotide sequence ID" value="NZ_JAUQUB010000003.1"/>
</dbReference>
<comment type="caution">
    <text evidence="1">The sequence shown here is derived from an EMBL/GenBank/DDBJ whole genome shotgun (WGS) entry which is preliminary data.</text>
</comment>
<organism evidence="1 2">
    <name type="scientific">Antiquaquibacter soli</name>
    <dbReference type="NCBI Taxonomy" id="3064523"/>
    <lineage>
        <taxon>Bacteria</taxon>
        <taxon>Bacillati</taxon>
        <taxon>Actinomycetota</taxon>
        <taxon>Actinomycetes</taxon>
        <taxon>Micrococcales</taxon>
        <taxon>Microbacteriaceae</taxon>
        <taxon>Antiquaquibacter</taxon>
    </lineage>
</organism>
<dbReference type="Proteomes" id="UP001241072">
    <property type="component" value="Unassembled WGS sequence"/>
</dbReference>
<sequence length="70" mass="7391">MAGLFVGARLVMRRPGMRGASAPGSGLLGASLDQVWQPSATHARDILDAEQRLVVEVPVPDDLLPKDAGR</sequence>